<gene>
    <name evidence="2" type="ORF">QE152_g1735</name>
</gene>
<proteinExistence type="predicted"/>
<dbReference type="EMBL" id="JASPKY010000010">
    <property type="protein sequence ID" value="KAK9753772.1"/>
    <property type="molecule type" value="Genomic_DNA"/>
</dbReference>
<evidence type="ECO:0000313" key="2">
    <source>
        <dbReference type="EMBL" id="KAK9753772.1"/>
    </source>
</evidence>
<dbReference type="Proteomes" id="UP001458880">
    <property type="component" value="Unassembled WGS sequence"/>
</dbReference>
<evidence type="ECO:0000256" key="1">
    <source>
        <dbReference type="SAM" id="MobiDB-lite"/>
    </source>
</evidence>
<keyword evidence="3" id="KW-1185">Reference proteome</keyword>
<comment type="caution">
    <text evidence="2">The sequence shown here is derived from an EMBL/GenBank/DDBJ whole genome shotgun (WGS) entry which is preliminary data.</text>
</comment>
<sequence length="123" mass="14387">MLIKYVAYHTKRKRTFEVLEITEIQSQFHIKDLPEILREERCSSRNGISEEKKRVRIGKQKNERRNPSDTCESPGRKAKERKKESVGYMRIASGEQILFIDRSREKNVILLKSLNGRASQGIP</sequence>
<feature type="region of interest" description="Disordered" evidence="1">
    <location>
        <begin position="48"/>
        <end position="85"/>
    </location>
</feature>
<accession>A0AAW1N5E1</accession>
<reference evidence="2 3" key="1">
    <citation type="journal article" date="2024" name="BMC Genomics">
        <title>De novo assembly and annotation of Popillia japonica's genome with initial clues to its potential as an invasive pest.</title>
        <authorList>
            <person name="Cucini C."/>
            <person name="Boschi S."/>
            <person name="Funari R."/>
            <person name="Cardaioli E."/>
            <person name="Iannotti N."/>
            <person name="Marturano G."/>
            <person name="Paoli F."/>
            <person name="Bruttini M."/>
            <person name="Carapelli A."/>
            <person name="Frati F."/>
            <person name="Nardi F."/>
        </authorList>
    </citation>
    <scope>NUCLEOTIDE SEQUENCE [LARGE SCALE GENOMIC DNA]</scope>
    <source>
        <strain evidence="2">DMR45628</strain>
    </source>
</reference>
<evidence type="ECO:0000313" key="3">
    <source>
        <dbReference type="Proteomes" id="UP001458880"/>
    </source>
</evidence>
<feature type="compositionally biased region" description="Basic and acidic residues" evidence="1">
    <location>
        <begin position="74"/>
        <end position="85"/>
    </location>
</feature>
<dbReference type="AlphaFoldDB" id="A0AAW1N5E1"/>
<organism evidence="2 3">
    <name type="scientific">Popillia japonica</name>
    <name type="common">Japanese beetle</name>
    <dbReference type="NCBI Taxonomy" id="7064"/>
    <lineage>
        <taxon>Eukaryota</taxon>
        <taxon>Metazoa</taxon>
        <taxon>Ecdysozoa</taxon>
        <taxon>Arthropoda</taxon>
        <taxon>Hexapoda</taxon>
        <taxon>Insecta</taxon>
        <taxon>Pterygota</taxon>
        <taxon>Neoptera</taxon>
        <taxon>Endopterygota</taxon>
        <taxon>Coleoptera</taxon>
        <taxon>Polyphaga</taxon>
        <taxon>Scarabaeiformia</taxon>
        <taxon>Scarabaeidae</taxon>
        <taxon>Rutelinae</taxon>
        <taxon>Popillia</taxon>
    </lineage>
</organism>
<protein>
    <submittedName>
        <fullName evidence="2">Uncharacterized protein</fullName>
    </submittedName>
</protein>
<name>A0AAW1N5E1_POPJA</name>